<evidence type="ECO:0000259" key="7">
    <source>
        <dbReference type="Pfam" id="PF08478"/>
    </source>
</evidence>
<comment type="caution">
    <text evidence="8">The sequence shown here is derived from an EMBL/GenBank/DDBJ whole genome shotgun (WGS) entry which is preliminary data.</text>
</comment>
<sequence>MDDKSGIDPRIKRRRNQIAKRFLRRRVALALASLGLFGLGYLGVISSLSIFKITKTNIVIKGTLASSSFVSGIVSKYLHISYFSVPTSTIQALLLKNPKINSALVEKKFPNTLDVLVTSAQATFVVATDSLSIHRIVIGQRGQVLPGVTPPVAMPAICKATDPYGGVIVDFNCATYTSVSMVKPAFSRIAYIEGHLGGLLNLPIEYFVFPGTGVGFEDSNHTFVYISNQDKISATVAELGLLEKATPLAPGSILDLTDISHPSLIPPSSS</sequence>
<keyword evidence="5" id="KW-0131">Cell cycle</keyword>
<keyword evidence="6" id="KW-0472">Membrane</keyword>
<evidence type="ECO:0000256" key="4">
    <source>
        <dbReference type="ARBA" id="ARBA00022989"/>
    </source>
</evidence>
<dbReference type="RefSeq" id="WP_052603931.1">
    <property type="nucleotide sequence ID" value="NZ_JXYS01000001.1"/>
</dbReference>
<dbReference type="InterPro" id="IPR013685">
    <property type="entry name" value="POTRA_FtsQ_type"/>
</dbReference>
<evidence type="ECO:0000256" key="3">
    <source>
        <dbReference type="ARBA" id="ARBA00022692"/>
    </source>
</evidence>
<feature type="transmembrane region" description="Helical" evidence="6">
    <location>
        <begin position="27"/>
        <end position="51"/>
    </location>
</feature>
<keyword evidence="2 8" id="KW-0132">Cell division</keyword>
<gene>
    <name evidence="8" type="primary">ftsQ</name>
    <name evidence="8" type="ORF">AXFE_00920</name>
</gene>
<evidence type="ECO:0000256" key="5">
    <source>
        <dbReference type="ARBA" id="ARBA00023306"/>
    </source>
</evidence>
<dbReference type="AlphaFoldDB" id="A0A0D8HM27"/>
<dbReference type="GO" id="GO:0051301">
    <property type="term" value="P:cell division"/>
    <property type="evidence" value="ECO:0007669"/>
    <property type="project" value="UniProtKB-KW"/>
</dbReference>
<dbReference type="Gene3D" id="3.10.20.310">
    <property type="entry name" value="membrane protein fhac"/>
    <property type="match status" value="1"/>
</dbReference>
<reference evidence="8 9" key="1">
    <citation type="submission" date="2015-01" db="EMBL/GenBank/DDBJ databases">
        <title>Draft genome of the acidophilic iron oxidizer Acidithrix ferrooxidans strain Py-F3.</title>
        <authorList>
            <person name="Poehlein A."/>
            <person name="Eisen S."/>
            <person name="Schloemann M."/>
            <person name="Johnson B.D."/>
            <person name="Daniel R."/>
            <person name="Muehling M."/>
        </authorList>
    </citation>
    <scope>NUCLEOTIDE SEQUENCE [LARGE SCALE GENOMIC DNA]</scope>
    <source>
        <strain evidence="8 9">Py-F3</strain>
    </source>
</reference>
<evidence type="ECO:0000256" key="1">
    <source>
        <dbReference type="ARBA" id="ARBA00022475"/>
    </source>
</evidence>
<keyword evidence="4 6" id="KW-1133">Transmembrane helix</keyword>
<protein>
    <submittedName>
        <fullName evidence="8">Cell division protein FtsQ</fullName>
    </submittedName>
</protein>
<dbReference type="EMBL" id="JXYS01000001">
    <property type="protein sequence ID" value="KJF19055.1"/>
    <property type="molecule type" value="Genomic_DNA"/>
</dbReference>
<name>A0A0D8HM27_9ACTN</name>
<accession>A0A0D8HM27</accession>
<dbReference type="Pfam" id="PF08478">
    <property type="entry name" value="POTRA_1"/>
    <property type="match status" value="1"/>
</dbReference>
<feature type="domain" description="POTRA" evidence="7">
    <location>
        <begin position="74"/>
        <end position="117"/>
    </location>
</feature>
<evidence type="ECO:0000256" key="2">
    <source>
        <dbReference type="ARBA" id="ARBA00022618"/>
    </source>
</evidence>
<evidence type="ECO:0000313" key="9">
    <source>
        <dbReference type="Proteomes" id="UP000032360"/>
    </source>
</evidence>
<keyword evidence="1" id="KW-1003">Cell membrane</keyword>
<evidence type="ECO:0000256" key="6">
    <source>
        <dbReference type="SAM" id="Phobius"/>
    </source>
</evidence>
<keyword evidence="9" id="KW-1185">Reference proteome</keyword>
<keyword evidence="3 6" id="KW-0812">Transmembrane</keyword>
<proteinExistence type="predicted"/>
<dbReference type="STRING" id="1280514.AXFE_00920"/>
<evidence type="ECO:0000313" key="8">
    <source>
        <dbReference type="EMBL" id="KJF19055.1"/>
    </source>
</evidence>
<dbReference type="Proteomes" id="UP000032360">
    <property type="component" value="Unassembled WGS sequence"/>
</dbReference>
<organism evidence="8 9">
    <name type="scientific">Acidithrix ferrooxidans</name>
    <dbReference type="NCBI Taxonomy" id="1280514"/>
    <lineage>
        <taxon>Bacteria</taxon>
        <taxon>Bacillati</taxon>
        <taxon>Actinomycetota</taxon>
        <taxon>Acidimicrobiia</taxon>
        <taxon>Acidimicrobiales</taxon>
        <taxon>Acidimicrobiaceae</taxon>
        <taxon>Acidithrix</taxon>
    </lineage>
</organism>